<dbReference type="EMBL" id="BLBS01000057">
    <property type="protein sequence ID" value="GET93776.1"/>
    <property type="molecule type" value="Genomic_DNA"/>
</dbReference>
<evidence type="ECO:0000256" key="2">
    <source>
        <dbReference type="ARBA" id="ARBA00021136"/>
    </source>
</evidence>
<keyword evidence="14" id="KW-1185">Reference proteome</keyword>
<evidence type="ECO:0000256" key="5">
    <source>
        <dbReference type="ARBA" id="ARBA00022679"/>
    </source>
</evidence>
<comment type="function">
    <text evidence="10 11">S-adenosyl-L-methionine-dependent methyltransferase that mediates RNA cap1 2'-O-ribose methylation to the 5'-cap structure of RNAs. Methylates the ribose of the first nucleotide of a m(7)GpppG-capped mRNA to produce m(7)GpppNmp (cap1).</text>
</comment>
<dbReference type="GO" id="GO:0006370">
    <property type="term" value="P:7-methylguanosine mRNA capping"/>
    <property type="evidence" value="ECO:0007669"/>
    <property type="project" value="UniProtKB-UniRule"/>
</dbReference>
<evidence type="ECO:0000256" key="6">
    <source>
        <dbReference type="ARBA" id="ARBA00022691"/>
    </source>
</evidence>
<protein>
    <recommendedName>
        <fullName evidence="2 11">Cap-specific mRNA (nucleoside-2'-O-)-methyltransferase 1</fullName>
        <ecNumber evidence="1 11">2.1.1.57</ecNumber>
    </recommendedName>
    <alternativeName>
        <fullName evidence="8 11">Cap1 2'O-ribose methyltransferase 1</fullName>
    </alternativeName>
</protein>
<evidence type="ECO:0000256" key="8">
    <source>
        <dbReference type="ARBA" id="ARBA00032504"/>
    </source>
</evidence>
<dbReference type="GO" id="GO:0016556">
    <property type="term" value="P:mRNA modification"/>
    <property type="evidence" value="ECO:0007669"/>
    <property type="project" value="UniProtKB-UniRule"/>
</dbReference>
<keyword evidence="6 11" id="KW-0949">S-adenosyl-L-methionine</keyword>
<organism evidence="13 14">
    <name type="scientific">Leishmania tarentolae</name>
    <name type="common">Sauroleishmania tarentolae</name>
    <dbReference type="NCBI Taxonomy" id="5689"/>
    <lineage>
        <taxon>Eukaryota</taxon>
        <taxon>Discoba</taxon>
        <taxon>Euglenozoa</taxon>
        <taxon>Kinetoplastea</taxon>
        <taxon>Metakinetoplastina</taxon>
        <taxon>Trypanosomatida</taxon>
        <taxon>Trypanosomatidae</taxon>
        <taxon>Leishmaniinae</taxon>
        <taxon>Leishmania</taxon>
        <taxon>lizard Leishmania</taxon>
    </lineage>
</organism>
<sequence>MCVCVCAPPTPHPTPHPPPPHTNFSWPSPRAECVAVCFGVCLPTRQEERIMKKTVEDCSLEFLIRRSRDVELPPLASLSCKHFKQHHWRDAFDDEQAALREHLWAVKTQLDAIPAETYTATRNKLFPLAVGGEQRNFSNRAGHKLLESMESTGVWMELSKLLRGKSMKRPRDFAFADVCGGPGAFSQALFQASRKQGWRHLHGYGMTLAGVSGLDWYNHLLKSPQFTCTYGLDGTGDIFKLSNIDCLASITVAAPLLLVVADGGFHVEFSVANYQETISSRIMYGQWLAALKLLRKGGCFVLKLFDTFSPLSRAVLYLSCFMYRRVHVAKPRHSRVVNSERYLVCIDFLGYPSEAWSRYLDCFYEIGFVDNEHVPELIPPEWCLRDTVFMADVREMNSTVATNQVVALQMILDAAPAMMEALKSKEIDTKQAAELDNSCEAPSGEGEDSA</sequence>
<evidence type="ECO:0000256" key="3">
    <source>
        <dbReference type="ARBA" id="ARBA00022603"/>
    </source>
</evidence>
<comment type="caution">
    <text evidence="13">The sequence shown here is derived from an EMBL/GenBank/DDBJ whole genome shotgun (WGS) entry which is preliminary data.</text>
</comment>
<dbReference type="Proteomes" id="UP000419144">
    <property type="component" value="Unassembled WGS sequence"/>
</dbReference>
<dbReference type="GO" id="GO:0003676">
    <property type="term" value="F:nucleic acid binding"/>
    <property type="evidence" value="ECO:0007669"/>
    <property type="project" value="UniProtKB-UniRule"/>
</dbReference>
<dbReference type="AlphaFoldDB" id="A0A640KW31"/>
<dbReference type="GO" id="GO:0004483">
    <property type="term" value="F:methyltransferase cap1 activity"/>
    <property type="evidence" value="ECO:0007669"/>
    <property type="project" value="UniProtKB-UniRule"/>
</dbReference>
<dbReference type="InterPro" id="IPR029063">
    <property type="entry name" value="SAM-dependent_MTases_sf"/>
</dbReference>
<comment type="catalytic activity">
    <reaction evidence="9 11">
        <text>a 5'-end (N(7)-methyl 5'-triphosphoguanosine)-ribonucleoside in mRNA + S-adenosyl-L-methionine = a 5'-end (N(7)-methyl 5'-triphosphoguanosine)-(2'-O-methyl-ribonucleoside) in mRNA + S-adenosyl-L-homocysteine + H(+)</text>
        <dbReference type="Rhea" id="RHEA:67020"/>
        <dbReference type="Rhea" id="RHEA-COMP:17167"/>
        <dbReference type="Rhea" id="RHEA-COMP:17168"/>
        <dbReference type="ChEBI" id="CHEBI:15378"/>
        <dbReference type="ChEBI" id="CHEBI:57856"/>
        <dbReference type="ChEBI" id="CHEBI:59789"/>
        <dbReference type="ChEBI" id="CHEBI:156461"/>
        <dbReference type="ChEBI" id="CHEBI:167609"/>
        <dbReference type="EC" id="2.1.1.57"/>
    </reaction>
</comment>
<dbReference type="PANTHER" id="PTHR16121">
    <property type="entry name" value="CAP-SPECIFIC MRNA (NUCLEOSIDE-2'-O-)-METHYLTRANSFERASE 1-RELATED"/>
    <property type="match status" value="1"/>
</dbReference>
<dbReference type="SUPFAM" id="SSF53335">
    <property type="entry name" value="S-adenosyl-L-methionine-dependent methyltransferases"/>
    <property type="match status" value="1"/>
</dbReference>
<dbReference type="PANTHER" id="PTHR16121:SF0">
    <property type="entry name" value="CAP-SPECIFIC MRNA (NUCLEOSIDE-2'-O-)-METHYLTRANSFERASE 1"/>
    <property type="match status" value="1"/>
</dbReference>
<evidence type="ECO:0000256" key="7">
    <source>
        <dbReference type="ARBA" id="ARBA00023042"/>
    </source>
</evidence>
<comment type="subcellular location">
    <subcellularLocation>
        <location evidence="11">Nucleus</location>
    </subcellularLocation>
</comment>
<evidence type="ECO:0000256" key="4">
    <source>
        <dbReference type="ARBA" id="ARBA00022664"/>
    </source>
</evidence>
<evidence type="ECO:0000256" key="1">
    <source>
        <dbReference type="ARBA" id="ARBA00011923"/>
    </source>
</evidence>
<feature type="domain" description="RrmJ-type SAM-dependent 2'-O-MTase" evidence="12">
    <location>
        <begin position="136"/>
        <end position="349"/>
    </location>
</feature>
<dbReference type="OrthoDB" id="10251234at2759"/>
<dbReference type="InterPro" id="IPR002877">
    <property type="entry name" value="RNA_MeTrfase_FtsJ_dom"/>
</dbReference>
<dbReference type="Gene3D" id="3.40.50.12760">
    <property type="match status" value="1"/>
</dbReference>
<name>A0A640KW31_LEITA</name>
<dbReference type="FunFam" id="3.40.50.12760:FF:000005">
    <property type="entry name" value="Methyltransferase, putative"/>
    <property type="match status" value="1"/>
</dbReference>
<reference evidence="13" key="1">
    <citation type="submission" date="2019-11" db="EMBL/GenBank/DDBJ databases">
        <title>Leishmania tarentolae CDS.</title>
        <authorList>
            <person name="Goto Y."/>
            <person name="Yamagishi J."/>
        </authorList>
    </citation>
    <scope>NUCLEOTIDE SEQUENCE [LARGE SCALE GENOMIC DNA]</scope>
    <source>
        <strain evidence="13">Parrot Tar II</strain>
    </source>
</reference>
<dbReference type="GO" id="GO:0005634">
    <property type="term" value="C:nucleus"/>
    <property type="evidence" value="ECO:0007669"/>
    <property type="project" value="UniProtKB-SubCell"/>
</dbReference>
<dbReference type="VEuPathDB" id="TriTrypDB:LtaPh_3669000"/>
<keyword evidence="4 11" id="KW-0507">mRNA processing</keyword>
<evidence type="ECO:0000256" key="10">
    <source>
        <dbReference type="ARBA" id="ARBA00053120"/>
    </source>
</evidence>
<accession>A0A640KW31</accession>
<dbReference type="PROSITE" id="PS51613">
    <property type="entry name" value="SAM_MT_RRMJ"/>
    <property type="match status" value="1"/>
</dbReference>
<gene>
    <name evidence="13" type="ORF">LtaPh_3669000</name>
</gene>
<proteinExistence type="predicted"/>
<evidence type="ECO:0000313" key="14">
    <source>
        <dbReference type="Proteomes" id="UP000419144"/>
    </source>
</evidence>
<dbReference type="Pfam" id="PF01728">
    <property type="entry name" value="FtsJ"/>
    <property type="match status" value="1"/>
</dbReference>
<evidence type="ECO:0000256" key="11">
    <source>
        <dbReference type="RuleBase" id="RU368012"/>
    </source>
</evidence>
<dbReference type="EC" id="2.1.1.57" evidence="1 11"/>
<keyword evidence="5 11" id="KW-0808">Transferase</keyword>
<dbReference type="InterPro" id="IPR025816">
    <property type="entry name" value="RrmJ-type_MeTrfase"/>
</dbReference>
<evidence type="ECO:0000256" key="9">
    <source>
        <dbReference type="ARBA" id="ARBA00049042"/>
    </source>
</evidence>
<evidence type="ECO:0000259" key="12">
    <source>
        <dbReference type="PROSITE" id="PS51613"/>
    </source>
</evidence>
<keyword evidence="11" id="KW-0539">Nucleus</keyword>
<dbReference type="InterPro" id="IPR050851">
    <property type="entry name" value="mRNA_Cap_2O-Ribose_MeTrfase"/>
</dbReference>
<evidence type="ECO:0000313" key="13">
    <source>
        <dbReference type="EMBL" id="GET93776.1"/>
    </source>
</evidence>
<keyword evidence="3 11" id="KW-0489">Methyltransferase</keyword>
<dbReference type="GO" id="GO:0005737">
    <property type="term" value="C:cytoplasm"/>
    <property type="evidence" value="ECO:0007669"/>
    <property type="project" value="TreeGrafter"/>
</dbReference>
<dbReference type="GO" id="GO:0032259">
    <property type="term" value="P:methylation"/>
    <property type="evidence" value="ECO:0007669"/>
    <property type="project" value="UniProtKB-KW"/>
</dbReference>
<keyword evidence="7 11" id="KW-0506">mRNA capping</keyword>